<name>A0A7S2L4Q3_9STRA</name>
<evidence type="ECO:0000313" key="2">
    <source>
        <dbReference type="EMBL" id="CAD9594881.1"/>
    </source>
</evidence>
<keyword evidence="1" id="KW-0175">Coiled coil</keyword>
<dbReference type="AlphaFoldDB" id="A0A7S2L4Q3"/>
<protein>
    <submittedName>
        <fullName evidence="2">Uncharacterized protein</fullName>
    </submittedName>
</protein>
<proteinExistence type="predicted"/>
<dbReference type="EMBL" id="HBGY01023293">
    <property type="protein sequence ID" value="CAD9594881.1"/>
    <property type="molecule type" value="Transcribed_RNA"/>
</dbReference>
<sequence>MRNGNVENDAFNAVDQRKEMQDNHDQRLEVIDPKADFEIVTRRTDGSESQGEITVDRTLTQVLSLHATLCSAVEKISSYRLWMLMHKREDLDEKLYNEYVNDLKDHNLGSAWGTSPLNQVRLCGKLLDGLQKFSQTEIDAAYLIYIGEMFTEFLNSAIDSPLPIASRNALLHFLGVEDSKICLGDAKLCNMGVSGRCRQISPKVNKTYVSEKDYSTINEIATSCGHGLSIIERNTAISKSLANSLLQQSEAQNCVDSNKNESSSGSRAVEIASPSISAADIHAALIKTMAERDESHAQIVSASVLHVRDLEQERKRIGWLTQKLEVLEKRARAAEAMAASSFFSYEEGSSTGANRSKREAEMHKIQSLMMQDNEAELLSMCRQLASEIETRTAATLEANRLKEINVREKDLLSTERDHFQHELERLKVELESERTRAEKEKTRAATAEREQLAWKTAFEELANYKSTRTNREEEVGEMPW</sequence>
<gene>
    <name evidence="2" type="ORF">LDAN0321_LOCUS14660</name>
</gene>
<reference evidence="2" key="1">
    <citation type="submission" date="2021-01" db="EMBL/GenBank/DDBJ databases">
        <authorList>
            <person name="Corre E."/>
            <person name="Pelletier E."/>
            <person name="Niang G."/>
            <person name="Scheremetjew M."/>
            <person name="Finn R."/>
            <person name="Kale V."/>
            <person name="Holt S."/>
            <person name="Cochrane G."/>
            <person name="Meng A."/>
            <person name="Brown T."/>
            <person name="Cohen L."/>
        </authorList>
    </citation>
    <scope>NUCLEOTIDE SEQUENCE</scope>
    <source>
        <strain evidence="2">B650</strain>
    </source>
</reference>
<evidence type="ECO:0000256" key="1">
    <source>
        <dbReference type="SAM" id="Coils"/>
    </source>
</evidence>
<feature type="coiled-coil region" evidence="1">
    <location>
        <begin position="409"/>
        <end position="450"/>
    </location>
</feature>
<accession>A0A7S2L4Q3</accession>
<organism evidence="2">
    <name type="scientific">Leptocylindrus danicus</name>
    <dbReference type="NCBI Taxonomy" id="163516"/>
    <lineage>
        <taxon>Eukaryota</taxon>
        <taxon>Sar</taxon>
        <taxon>Stramenopiles</taxon>
        <taxon>Ochrophyta</taxon>
        <taxon>Bacillariophyta</taxon>
        <taxon>Coscinodiscophyceae</taxon>
        <taxon>Chaetocerotophycidae</taxon>
        <taxon>Leptocylindrales</taxon>
        <taxon>Leptocylindraceae</taxon>
        <taxon>Leptocylindrus</taxon>
    </lineage>
</organism>